<dbReference type="PANTHER" id="PTHR31437">
    <property type="entry name" value="SREK1IP1 FAMILY MEMBER"/>
    <property type="match status" value="1"/>
</dbReference>
<dbReference type="VEuPathDB" id="CryptoDB:Cvel_15196"/>
<evidence type="ECO:0000256" key="2">
    <source>
        <dbReference type="ARBA" id="ARBA00022771"/>
    </source>
</evidence>
<feature type="compositionally biased region" description="Acidic residues" evidence="5">
    <location>
        <begin position="122"/>
        <end position="132"/>
    </location>
</feature>
<evidence type="ECO:0000256" key="1">
    <source>
        <dbReference type="ARBA" id="ARBA00022723"/>
    </source>
</evidence>
<gene>
    <name evidence="7" type="ORF">Cvel_15196</name>
</gene>
<evidence type="ECO:0000259" key="6">
    <source>
        <dbReference type="PROSITE" id="PS50158"/>
    </source>
</evidence>
<sequence length="183" mass="20368">MPANNRMSVSDSLRTTEIWKKSVGYDPYAPEGGVAQADAPRDEDKAKSLFALARATGASGRNTPGACKKCGHVGHLTKQCRNDFQLNPESQEKQTALVEESEDEEEETLGASLSSSSSDSSSDSDSDSDSSSDEERRRKEKRKKESKKVRKDSSKKKKKKKHGKSSKRDDDRKKKKKKSRKSR</sequence>
<feature type="compositionally biased region" description="Basic residues" evidence="5">
    <location>
        <begin position="138"/>
        <end position="165"/>
    </location>
</feature>
<protein>
    <recommendedName>
        <fullName evidence="6">CCHC-type domain-containing protein</fullName>
    </recommendedName>
</protein>
<dbReference type="PANTHER" id="PTHR31437:SF1">
    <property type="entry name" value="PROTEIN SREK1IP1"/>
    <property type="match status" value="1"/>
</dbReference>
<dbReference type="GO" id="GO:0003676">
    <property type="term" value="F:nucleic acid binding"/>
    <property type="evidence" value="ECO:0007669"/>
    <property type="project" value="InterPro"/>
</dbReference>
<feature type="domain" description="CCHC-type" evidence="6">
    <location>
        <begin position="67"/>
        <end position="82"/>
    </location>
</feature>
<evidence type="ECO:0000256" key="3">
    <source>
        <dbReference type="ARBA" id="ARBA00022833"/>
    </source>
</evidence>
<accession>A0A0G4F5H0</accession>
<feature type="compositionally biased region" description="Basic residues" evidence="5">
    <location>
        <begin position="173"/>
        <end position="183"/>
    </location>
</feature>
<dbReference type="GO" id="GO:0008270">
    <property type="term" value="F:zinc ion binding"/>
    <property type="evidence" value="ECO:0007669"/>
    <property type="project" value="UniProtKB-KW"/>
</dbReference>
<feature type="region of interest" description="Disordered" evidence="5">
    <location>
        <begin position="24"/>
        <end position="43"/>
    </location>
</feature>
<dbReference type="InterPro" id="IPR036875">
    <property type="entry name" value="Znf_CCHC_sf"/>
</dbReference>
<dbReference type="EMBL" id="CDMZ01000124">
    <property type="protein sequence ID" value="CEM07322.1"/>
    <property type="molecule type" value="Genomic_DNA"/>
</dbReference>
<dbReference type="AlphaFoldDB" id="A0A0G4F5H0"/>
<evidence type="ECO:0000256" key="4">
    <source>
        <dbReference type="PROSITE-ProRule" id="PRU00047"/>
    </source>
</evidence>
<organism evidence="7">
    <name type="scientific">Chromera velia CCMP2878</name>
    <dbReference type="NCBI Taxonomy" id="1169474"/>
    <lineage>
        <taxon>Eukaryota</taxon>
        <taxon>Sar</taxon>
        <taxon>Alveolata</taxon>
        <taxon>Colpodellida</taxon>
        <taxon>Chromeraceae</taxon>
        <taxon>Chromera</taxon>
    </lineage>
</organism>
<evidence type="ECO:0000256" key="5">
    <source>
        <dbReference type="SAM" id="MobiDB-lite"/>
    </source>
</evidence>
<dbReference type="PhylomeDB" id="A0A0G4F5H0"/>
<evidence type="ECO:0000313" key="7">
    <source>
        <dbReference type="EMBL" id="CEM07322.1"/>
    </source>
</evidence>
<dbReference type="PROSITE" id="PS50158">
    <property type="entry name" value="ZF_CCHC"/>
    <property type="match status" value="1"/>
</dbReference>
<dbReference type="InterPro" id="IPR001878">
    <property type="entry name" value="Znf_CCHC"/>
</dbReference>
<proteinExistence type="predicted"/>
<feature type="region of interest" description="Disordered" evidence="5">
    <location>
        <begin position="83"/>
        <end position="183"/>
    </location>
</feature>
<keyword evidence="3" id="KW-0862">Zinc</keyword>
<keyword evidence="2 4" id="KW-0863">Zinc-finger</keyword>
<keyword evidence="1" id="KW-0479">Metal-binding</keyword>
<feature type="compositionally biased region" description="Acidic residues" evidence="5">
    <location>
        <begin position="99"/>
        <end position="108"/>
    </location>
</feature>
<dbReference type="SUPFAM" id="SSF57756">
    <property type="entry name" value="Retrovirus zinc finger-like domains"/>
    <property type="match status" value="1"/>
</dbReference>
<reference evidence="7" key="1">
    <citation type="submission" date="2014-11" db="EMBL/GenBank/DDBJ databases">
        <authorList>
            <person name="Otto D Thomas"/>
            <person name="Naeem Raeece"/>
        </authorList>
    </citation>
    <scope>NUCLEOTIDE SEQUENCE</scope>
</reference>
<name>A0A0G4F5H0_9ALVE</name>